<evidence type="ECO:0000313" key="2">
    <source>
        <dbReference type="Proteomes" id="UP000717696"/>
    </source>
</evidence>
<accession>A0A9P9DMU0</accession>
<dbReference type="AlphaFoldDB" id="A0A9P9DMU0"/>
<comment type="caution">
    <text evidence="1">The sequence shown here is derived from an EMBL/GenBank/DDBJ whole genome shotgun (WGS) entry which is preliminary data.</text>
</comment>
<protein>
    <submittedName>
        <fullName evidence="1">Uncharacterized protein</fullName>
    </submittedName>
</protein>
<organism evidence="1 2">
    <name type="scientific">Dactylonectria estremocensis</name>
    <dbReference type="NCBI Taxonomy" id="1079267"/>
    <lineage>
        <taxon>Eukaryota</taxon>
        <taxon>Fungi</taxon>
        <taxon>Dikarya</taxon>
        <taxon>Ascomycota</taxon>
        <taxon>Pezizomycotina</taxon>
        <taxon>Sordariomycetes</taxon>
        <taxon>Hypocreomycetidae</taxon>
        <taxon>Hypocreales</taxon>
        <taxon>Nectriaceae</taxon>
        <taxon>Dactylonectria</taxon>
    </lineage>
</organism>
<gene>
    <name evidence="1" type="ORF">B0J13DRAFT_156185</name>
</gene>
<evidence type="ECO:0000313" key="1">
    <source>
        <dbReference type="EMBL" id="KAH7122076.1"/>
    </source>
</evidence>
<reference evidence="1" key="1">
    <citation type="journal article" date="2021" name="Nat. Commun.">
        <title>Genetic determinants of endophytism in the Arabidopsis root mycobiome.</title>
        <authorList>
            <person name="Mesny F."/>
            <person name="Miyauchi S."/>
            <person name="Thiergart T."/>
            <person name="Pickel B."/>
            <person name="Atanasova L."/>
            <person name="Karlsson M."/>
            <person name="Huettel B."/>
            <person name="Barry K.W."/>
            <person name="Haridas S."/>
            <person name="Chen C."/>
            <person name="Bauer D."/>
            <person name="Andreopoulos W."/>
            <person name="Pangilinan J."/>
            <person name="LaButti K."/>
            <person name="Riley R."/>
            <person name="Lipzen A."/>
            <person name="Clum A."/>
            <person name="Drula E."/>
            <person name="Henrissat B."/>
            <person name="Kohler A."/>
            <person name="Grigoriev I.V."/>
            <person name="Martin F.M."/>
            <person name="Hacquard S."/>
        </authorList>
    </citation>
    <scope>NUCLEOTIDE SEQUENCE</scope>
    <source>
        <strain evidence="1">MPI-CAGE-AT-0021</strain>
    </source>
</reference>
<dbReference type="EMBL" id="JAGMUU010000026">
    <property type="protein sequence ID" value="KAH7122076.1"/>
    <property type="molecule type" value="Genomic_DNA"/>
</dbReference>
<keyword evidence="2" id="KW-1185">Reference proteome</keyword>
<proteinExistence type="predicted"/>
<sequence>MMAECNHHRKNIKFEAISIAVRNTSDIEKHINHRMDSMPTLRDPTRPGISDCGKRILADLSVKCAGDYYKLSSSLSALSQVDLIEDIESVLADASKIRSGQIDALVELLRRLRRIRHCTRLPNLRVRRLCPGQLHWQQLPRVDEH</sequence>
<dbReference type="Proteomes" id="UP000717696">
    <property type="component" value="Unassembled WGS sequence"/>
</dbReference>
<name>A0A9P9DMU0_9HYPO</name>
<dbReference type="OrthoDB" id="2913095at2759"/>